<comment type="caution">
    <text evidence="7">The sequence shown here is derived from an EMBL/GenBank/DDBJ whole genome shotgun (WGS) entry which is preliminary data.</text>
</comment>
<feature type="domain" description="Acyl-CoA oxidase C-terminal" evidence="6">
    <location>
        <begin position="75"/>
        <end position="257"/>
    </location>
</feature>
<dbReference type="GO" id="GO:0016402">
    <property type="term" value="F:pristanoyl-CoA oxidase activity"/>
    <property type="evidence" value="ECO:0007669"/>
    <property type="project" value="TreeGrafter"/>
</dbReference>
<dbReference type="AlphaFoldDB" id="A0A8S3ZL12"/>
<evidence type="ECO:0000256" key="4">
    <source>
        <dbReference type="ARBA" id="ARBA00023002"/>
    </source>
</evidence>
<organism evidence="7 8">
    <name type="scientific">Candidula unifasciata</name>
    <dbReference type="NCBI Taxonomy" id="100452"/>
    <lineage>
        <taxon>Eukaryota</taxon>
        <taxon>Metazoa</taxon>
        <taxon>Spiralia</taxon>
        <taxon>Lophotrochozoa</taxon>
        <taxon>Mollusca</taxon>
        <taxon>Gastropoda</taxon>
        <taxon>Heterobranchia</taxon>
        <taxon>Euthyneura</taxon>
        <taxon>Panpulmonata</taxon>
        <taxon>Eupulmonata</taxon>
        <taxon>Stylommatophora</taxon>
        <taxon>Helicina</taxon>
        <taxon>Helicoidea</taxon>
        <taxon>Geomitridae</taxon>
        <taxon>Candidula</taxon>
    </lineage>
</organism>
<evidence type="ECO:0000313" key="7">
    <source>
        <dbReference type="EMBL" id="CAG5128415.1"/>
    </source>
</evidence>
<evidence type="ECO:0000256" key="3">
    <source>
        <dbReference type="ARBA" id="ARBA00022832"/>
    </source>
</evidence>
<accession>A0A8S3ZL12</accession>
<feature type="non-terminal residue" evidence="7">
    <location>
        <position position="266"/>
    </location>
</feature>
<dbReference type="OrthoDB" id="538336at2759"/>
<keyword evidence="8" id="KW-1185">Reference proteome</keyword>
<dbReference type="PANTHER" id="PTHR10909:SF390">
    <property type="entry name" value="PEROXISOMAL ACYL-COENZYME A OXIDASE 3"/>
    <property type="match status" value="1"/>
</dbReference>
<name>A0A8S3ZL12_9EUPU</name>
<dbReference type="Pfam" id="PF01756">
    <property type="entry name" value="ACOX"/>
    <property type="match status" value="1"/>
</dbReference>
<protein>
    <recommendedName>
        <fullName evidence="6">Acyl-CoA oxidase C-terminal domain-containing protein</fullName>
    </recommendedName>
</protein>
<dbReference type="InterPro" id="IPR002655">
    <property type="entry name" value="Acyl-CoA_oxidase_C"/>
</dbReference>
<dbReference type="GO" id="GO:0055088">
    <property type="term" value="P:lipid homeostasis"/>
    <property type="evidence" value="ECO:0007669"/>
    <property type="project" value="TreeGrafter"/>
</dbReference>
<comment type="similarity">
    <text evidence="2">Belongs to the acyl-CoA oxidase family.</text>
</comment>
<keyword evidence="3" id="KW-0276">Fatty acid metabolism</keyword>
<evidence type="ECO:0000256" key="5">
    <source>
        <dbReference type="ARBA" id="ARBA00023098"/>
    </source>
</evidence>
<reference evidence="7" key="1">
    <citation type="submission" date="2021-04" db="EMBL/GenBank/DDBJ databases">
        <authorList>
            <consortium name="Molecular Ecology Group"/>
        </authorList>
    </citation>
    <scope>NUCLEOTIDE SEQUENCE</scope>
</reference>
<dbReference type="SUPFAM" id="SSF47203">
    <property type="entry name" value="Acyl-CoA dehydrogenase C-terminal domain-like"/>
    <property type="match status" value="2"/>
</dbReference>
<sequence length="266" mass="29818">NRLGEIRNDHDPNNTFEGDNNVILQQTSLYLLSFLEDATSGRSIKTPLGSVNFLSDLPRRLQSKFTAGSIAECLDPTVTLEAYKWLVCYLLVESNRRLTEQTQAGKDSFTARNDSQAYYCRSLALAYIEHDVLERFVKATREKNDEPTPEKLRPVLNKLCALFGLWSIEKHIATLYQGGYIVGGDPPWFIKEAILQLCQEIKPDAVSLVDAVAPPDFILNSPIGSSDGQIYKNLYGAMMQGSKALERATYWREAVTPPTKLPQAKL</sequence>
<dbReference type="FunFam" id="1.20.140.10:FF:000007">
    <property type="entry name" value="Acyl-coenzyme A oxidase"/>
    <property type="match status" value="1"/>
</dbReference>
<evidence type="ECO:0000256" key="2">
    <source>
        <dbReference type="ARBA" id="ARBA00006288"/>
    </source>
</evidence>
<evidence type="ECO:0000313" key="8">
    <source>
        <dbReference type="Proteomes" id="UP000678393"/>
    </source>
</evidence>
<dbReference type="GO" id="GO:0033540">
    <property type="term" value="P:fatty acid beta-oxidation using acyl-CoA oxidase"/>
    <property type="evidence" value="ECO:0007669"/>
    <property type="project" value="TreeGrafter"/>
</dbReference>
<dbReference type="InterPro" id="IPR012258">
    <property type="entry name" value="Acyl-CoA_oxidase"/>
</dbReference>
<dbReference type="Proteomes" id="UP000678393">
    <property type="component" value="Unassembled WGS sequence"/>
</dbReference>
<dbReference type="InterPro" id="IPR036250">
    <property type="entry name" value="AcylCo_DH-like_C"/>
</dbReference>
<dbReference type="Gene3D" id="1.20.140.10">
    <property type="entry name" value="Butyryl-CoA Dehydrogenase, subunit A, domain 3"/>
    <property type="match status" value="2"/>
</dbReference>
<evidence type="ECO:0000259" key="6">
    <source>
        <dbReference type="Pfam" id="PF01756"/>
    </source>
</evidence>
<dbReference type="GO" id="GO:0005777">
    <property type="term" value="C:peroxisome"/>
    <property type="evidence" value="ECO:0007669"/>
    <property type="project" value="InterPro"/>
</dbReference>
<proteinExistence type="inferred from homology"/>
<dbReference type="GO" id="GO:0071949">
    <property type="term" value="F:FAD binding"/>
    <property type="evidence" value="ECO:0007669"/>
    <property type="project" value="InterPro"/>
</dbReference>
<comment type="pathway">
    <text evidence="1">Lipid metabolism.</text>
</comment>
<keyword evidence="5" id="KW-0443">Lipid metabolism</keyword>
<keyword evidence="4" id="KW-0560">Oxidoreductase</keyword>
<gene>
    <name evidence="7" type="ORF">CUNI_LOCUS13973</name>
</gene>
<evidence type="ECO:0000256" key="1">
    <source>
        <dbReference type="ARBA" id="ARBA00005189"/>
    </source>
</evidence>
<dbReference type="GO" id="GO:0005504">
    <property type="term" value="F:fatty acid binding"/>
    <property type="evidence" value="ECO:0007669"/>
    <property type="project" value="TreeGrafter"/>
</dbReference>
<dbReference type="PANTHER" id="PTHR10909">
    <property type="entry name" value="ELECTRON TRANSPORT OXIDOREDUCTASE"/>
    <property type="match status" value="1"/>
</dbReference>
<dbReference type="EMBL" id="CAJHNH020003057">
    <property type="protein sequence ID" value="CAG5128415.1"/>
    <property type="molecule type" value="Genomic_DNA"/>
</dbReference>